<reference evidence="1 2" key="1">
    <citation type="submission" date="2017-02" db="EMBL/GenBank/DDBJ databases">
        <authorList>
            <person name="Peterson S.W."/>
        </authorList>
    </citation>
    <scope>NUCLEOTIDE SEQUENCE [LARGE SCALE GENOMIC DNA]</scope>
    <source>
        <strain evidence="1 2">S285</strain>
    </source>
</reference>
<dbReference type="KEGG" id="mbry:B1812_11735"/>
<evidence type="ECO:0008006" key="3">
    <source>
        <dbReference type="Google" id="ProtNLM"/>
    </source>
</evidence>
<proteinExistence type="predicted"/>
<protein>
    <recommendedName>
        <fullName evidence="3">DUF2442 domain-containing protein</fullName>
    </recommendedName>
</protein>
<dbReference type="RefSeq" id="WP_085771748.1">
    <property type="nucleotide sequence ID" value="NZ_AP027149.1"/>
</dbReference>
<keyword evidence="2" id="KW-1185">Reference proteome</keyword>
<gene>
    <name evidence="1" type="ORF">B1812_11735</name>
</gene>
<dbReference type="STRING" id="655015.B1812_11735"/>
<dbReference type="Pfam" id="PF10387">
    <property type="entry name" value="DUF2442"/>
    <property type="match status" value="1"/>
</dbReference>
<organism evidence="1 2">
    <name type="scientific">Methylocystis bryophila</name>
    <dbReference type="NCBI Taxonomy" id="655015"/>
    <lineage>
        <taxon>Bacteria</taxon>
        <taxon>Pseudomonadati</taxon>
        <taxon>Pseudomonadota</taxon>
        <taxon>Alphaproteobacteria</taxon>
        <taxon>Hyphomicrobiales</taxon>
        <taxon>Methylocystaceae</taxon>
        <taxon>Methylocystis</taxon>
    </lineage>
</organism>
<evidence type="ECO:0000313" key="2">
    <source>
        <dbReference type="Proteomes" id="UP000193978"/>
    </source>
</evidence>
<accession>A0A1W6MVM6</accession>
<dbReference type="AlphaFoldDB" id="A0A1W6MVM6"/>
<evidence type="ECO:0000313" key="1">
    <source>
        <dbReference type="EMBL" id="ARN81632.1"/>
    </source>
</evidence>
<dbReference type="OrthoDB" id="337884at2"/>
<dbReference type="EMBL" id="CP019948">
    <property type="protein sequence ID" value="ARN81632.1"/>
    <property type="molecule type" value="Genomic_DNA"/>
</dbReference>
<dbReference type="InterPro" id="IPR018841">
    <property type="entry name" value="DUF2442"/>
</dbReference>
<dbReference type="Gene3D" id="3.30.2020.40">
    <property type="entry name" value="Uncharacterised protein PF10387, DUF2442"/>
    <property type="match status" value="1"/>
</dbReference>
<sequence length="82" mass="9204">MSISAESLRFDEDSMWVELSDGRTLGVPLAWFPRLLNASPSQRQAFEISRAGLHWEELDEDISIEGLLAGRGDQTKRRSEAA</sequence>
<dbReference type="Proteomes" id="UP000193978">
    <property type="component" value="Chromosome"/>
</dbReference>
<name>A0A1W6MVM6_9HYPH</name>